<dbReference type="RefSeq" id="WP_267152253.1">
    <property type="nucleotide sequence ID" value="NZ_JAPMLT010000008.1"/>
</dbReference>
<reference evidence="2 3" key="1">
    <citation type="submission" date="2022-11" db="EMBL/GenBank/DDBJ databases">
        <title>Study of microbial diversity in lake waters.</title>
        <authorList>
            <person name="Zhang J."/>
        </authorList>
    </citation>
    <scope>NUCLEOTIDE SEQUENCE [LARGE SCALE GENOMIC DNA]</scope>
    <source>
        <strain evidence="2 3">DT12</strain>
    </source>
</reference>
<comment type="caution">
    <text evidence="2">The sequence shown here is derived from an EMBL/GenBank/DDBJ whole genome shotgun (WGS) entry which is preliminary data.</text>
</comment>
<keyword evidence="1" id="KW-1133">Transmembrane helix</keyword>
<evidence type="ECO:0000256" key="1">
    <source>
        <dbReference type="SAM" id="Phobius"/>
    </source>
</evidence>
<gene>
    <name evidence="2" type="ORF">OS242_13725</name>
</gene>
<evidence type="ECO:0000313" key="3">
    <source>
        <dbReference type="Proteomes" id="UP001208017"/>
    </source>
</evidence>
<dbReference type="Proteomes" id="UP001208017">
    <property type="component" value="Unassembled WGS sequence"/>
</dbReference>
<proteinExistence type="predicted"/>
<feature type="transmembrane region" description="Helical" evidence="1">
    <location>
        <begin position="58"/>
        <end position="84"/>
    </location>
</feature>
<keyword evidence="1" id="KW-0812">Transmembrane</keyword>
<keyword evidence="1" id="KW-0472">Membrane</keyword>
<dbReference type="EMBL" id="JAPMLT010000008">
    <property type="protein sequence ID" value="MCX7571004.1"/>
    <property type="molecule type" value="Genomic_DNA"/>
</dbReference>
<feature type="transmembrane region" description="Helical" evidence="1">
    <location>
        <begin position="132"/>
        <end position="159"/>
    </location>
</feature>
<dbReference type="Pfam" id="PF07136">
    <property type="entry name" value="DUF1385"/>
    <property type="match status" value="1"/>
</dbReference>
<sequence>MIQGLSYRHGIFFFRIGEGIAHATYRDGAVKTRFLPWSWAGVGFIASRVLFTLPWYMWALAALIFLLRLPLYLLFLLGAGYHFLFPRSLRQYHGAEHKVFSYRGAVDLYNLREIADADIVNRGCSTNSVSQLFLVFLLLAPFVGGWWALGAAGLCMALVPRLARPFETRVLFPISAWLQRRVTTAAPSEEHLRTAILAYRSLIVGRAIPEDEYV</sequence>
<keyword evidence="3" id="KW-1185">Reference proteome</keyword>
<feature type="transmembrane region" description="Helical" evidence="1">
    <location>
        <begin position="34"/>
        <end position="51"/>
    </location>
</feature>
<evidence type="ECO:0000313" key="2">
    <source>
        <dbReference type="EMBL" id="MCX7571004.1"/>
    </source>
</evidence>
<accession>A0ABT3X279</accession>
<name>A0ABT3X279_9BACL</name>
<dbReference type="InterPro" id="IPR010787">
    <property type="entry name" value="DUF1385"/>
</dbReference>
<organism evidence="2 3">
    <name type="scientific">Tumebacillus lacus</name>
    <dbReference type="NCBI Taxonomy" id="2995335"/>
    <lineage>
        <taxon>Bacteria</taxon>
        <taxon>Bacillati</taxon>
        <taxon>Bacillota</taxon>
        <taxon>Bacilli</taxon>
        <taxon>Bacillales</taxon>
        <taxon>Alicyclobacillaceae</taxon>
        <taxon>Tumebacillus</taxon>
    </lineage>
</organism>
<protein>
    <submittedName>
        <fullName evidence="2">DUF1385 domain-containing protein</fullName>
    </submittedName>
</protein>